<dbReference type="STRING" id="396588.Tgr7_1120"/>
<dbReference type="Proteomes" id="UP000002383">
    <property type="component" value="Chromosome"/>
</dbReference>
<dbReference type="HOGENOM" id="CLU_029002_0_1_6"/>
<feature type="transmembrane region" description="Helical" evidence="7">
    <location>
        <begin position="99"/>
        <end position="119"/>
    </location>
</feature>
<dbReference type="RefSeq" id="WP_012637690.1">
    <property type="nucleotide sequence ID" value="NC_011901.1"/>
</dbReference>
<evidence type="ECO:0000256" key="2">
    <source>
        <dbReference type="ARBA" id="ARBA00022723"/>
    </source>
</evidence>
<keyword evidence="3 6" id="KW-0378">Hydrolase</keyword>
<organism evidence="10 11">
    <name type="scientific">Thioalkalivibrio sulfidiphilus (strain HL-EbGR7)</name>
    <dbReference type="NCBI Taxonomy" id="396588"/>
    <lineage>
        <taxon>Bacteria</taxon>
        <taxon>Pseudomonadati</taxon>
        <taxon>Pseudomonadota</taxon>
        <taxon>Gammaproteobacteria</taxon>
        <taxon>Chromatiales</taxon>
        <taxon>Ectothiorhodospiraceae</taxon>
        <taxon>Thioalkalivibrio</taxon>
    </lineage>
</organism>
<dbReference type="Gene3D" id="3.30.2010.10">
    <property type="entry name" value="Metalloproteases ('zincins'), catalytic domain"/>
    <property type="match status" value="1"/>
</dbReference>
<evidence type="ECO:0000256" key="7">
    <source>
        <dbReference type="SAM" id="Phobius"/>
    </source>
</evidence>
<dbReference type="GO" id="GO:0004222">
    <property type="term" value="F:metalloendopeptidase activity"/>
    <property type="evidence" value="ECO:0007669"/>
    <property type="project" value="InterPro"/>
</dbReference>
<accession>B8GPN9</accession>
<comment type="similarity">
    <text evidence="6">Belongs to the peptidase M48 family.</text>
</comment>
<evidence type="ECO:0000256" key="5">
    <source>
        <dbReference type="ARBA" id="ARBA00023049"/>
    </source>
</evidence>
<evidence type="ECO:0000256" key="6">
    <source>
        <dbReference type="RuleBase" id="RU003983"/>
    </source>
</evidence>
<evidence type="ECO:0000313" key="11">
    <source>
        <dbReference type="Proteomes" id="UP000002383"/>
    </source>
</evidence>
<dbReference type="Pfam" id="PF23368">
    <property type="entry name" value="DUF7092"/>
    <property type="match status" value="1"/>
</dbReference>
<keyword evidence="2" id="KW-0479">Metal-binding</keyword>
<evidence type="ECO:0000256" key="3">
    <source>
        <dbReference type="ARBA" id="ARBA00022801"/>
    </source>
</evidence>
<keyword evidence="11" id="KW-1185">Reference proteome</keyword>
<dbReference type="PANTHER" id="PTHR22726:SF1">
    <property type="entry name" value="METALLOENDOPEPTIDASE OMA1, MITOCHONDRIAL"/>
    <property type="match status" value="1"/>
</dbReference>
<reference evidence="10 11" key="1">
    <citation type="journal article" date="2011" name="Stand. Genomic Sci.">
        <title>Complete genome sequence of 'Thioalkalivibrio sulfidophilus' HL-EbGr7.</title>
        <authorList>
            <person name="Muyzer G."/>
            <person name="Sorokin D.Y."/>
            <person name="Mavromatis K."/>
            <person name="Lapidus A."/>
            <person name="Clum A."/>
            <person name="Ivanova N."/>
            <person name="Pati A."/>
            <person name="d'Haeseleer P."/>
            <person name="Woyke T."/>
            <person name="Kyrpides N.C."/>
        </authorList>
    </citation>
    <scope>NUCLEOTIDE SEQUENCE [LARGE SCALE GENOMIC DNA]</scope>
    <source>
        <strain evidence="10 11">HL-EbGR7</strain>
    </source>
</reference>
<dbReference type="PANTHER" id="PTHR22726">
    <property type="entry name" value="METALLOENDOPEPTIDASE OMA1"/>
    <property type="match status" value="1"/>
</dbReference>
<sequence>MSTIQGHYYDGRTARRHEASLETAGGRVRVSVGGEIVRDSVSLNDIQISSRLGNTPRSLRFADGALFETLDHLAVDRLLKGSDRAASGLLHRLESSLKYVALALVVTVIAVWAGVRYGVPALAQMAAYAMPVEVSRSLDRGTLELLDARLLRPSTLSESEQARLQQVFAPLVDEVPGEFAVRVLFRDAGHSIGPNALALPSGTVVFTDQLVQLAEEDAELLAVFAHELGHVVHRHGLRQTLQGSMLTLAAVVVLGDVSSLSSVMVGLPVLLTELGYSRAFEREADDYALRVMARHGIDSRHFAAILSRMEQGGGCPENDDDCAPADGGRWDAYLSTHPSTQERVRRIEAMSSQH</sequence>
<dbReference type="KEGG" id="tgr:Tgr7_1120"/>
<keyword evidence="7" id="KW-0812">Transmembrane</keyword>
<dbReference type="Pfam" id="PF01435">
    <property type="entry name" value="Peptidase_M48"/>
    <property type="match status" value="1"/>
</dbReference>
<name>B8GPN9_THISH</name>
<dbReference type="InterPro" id="IPR051156">
    <property type="entry name" value="Mito/Outer_Membr_Metalloprot"/>
</dbReference>
<dbReference type="OrthoDB" id="9810445at2"/>
<proteinExistence type="inferred from homology"/>
<evidence type="ECO:0000256" key="4">
    <source>
        <dbReference type="ARBA" id="ARBA00022833"/>
    </source>
</evidence>
<dbReference type="EMBL" id="CP001339">
    <property type="protein sequence ID" value="ACL72206.1"/>
    <property type="molecule type" value="Genomic_DNA"/>
</dbReference>
<evidence type="ECO:0000259" key="8">
    <source>
        <dbReference type="Pfam" id="PF01435"/>
    </source>
</evidence>
<evidence type="ECO:0000259" key="9">
    <source>
        <dbReference type="Pfam" id="PF23368"/>
    </source>
</evidence>
<evidence type="ECO:0000256" key="1">
    <source>
        <dbReference type="ARBA" id="ARBA00022670"/>
    </source>
</evidence>
<keyword evidence="1 6" id="KW-0645">Protease</keyword>
<dbReference type="GO" id="GO:0016020">
    <property type="term" value="C:membrane"/>
    <property type="evidence" value="ECO:0007669"/>
    <property type="project" value="TreeGrafter"/>
</dbReference>
<comment type="cofactor">
    <cofactor evidence="6">
        <name>Zn(2+)</name>
        <dbReference type="ChEBI" id="CHEBI:29105"/>
    </cofactor>
    <text evidence="6">Binds 1 zinc ion per subunit.</text>
</comment>
<keyword evidence="7" id="KW-0472">Membrane</keyword>
<dbReference type="InterPro" id="IPR055518">
    <property type="entry name" value="DUF7092"/>
</dbReference>
<protein>
    <submittedName>
        <fullName evidence="10">Peptidase M48 Ste24p</fullName>
    </submittedName>
</protein>
<keyword evidence="4 6" id="KW-0862">Zinc</keyword>
<feature type="domain" description="DUF7092" evidence="9">
    <location>
        <begin position="3"/>
        <end position="80"/>
    </location>
</feature>
<evidence type="ECO:0000313" key="10">
    <source>
        <dbReference type="EMBL" id="ACL72206.1"/>
    </source>
</evidence>
<gene>
    <name evidence="10" type="ordered locus">Tgr7_1120</name>
</gene>
<dbReference type="GO" id="GO:0046872">
    <property type="term" value="F:metal ion binding"/>
    <property type="evidence" value="ECO:0007669"/>
    <property type="project" value="UniProtKB-KW"/>
</dbReference>
<dbReference type="InterPro" id="IPR001915">
    <property type="entry name" value="Peptidase_M48"/>
</dbReference>
<keyword evidence="7" id="KW-1133">Transmembrane helix</keyword>
<feature type="domain" description="Peptidase M48" evidence="8">
    <location>
        <begin position="160"/>
        <end position="350"/>
    </location>
</feature>
<dbReference type="CDD" id="cd07332">
    <property type="entry name" value="M48C_Oma1_like"/>
    <property type="match status" value="1"/>
</dbReference>
<dbReference type="eggNOG" id="COG0501">
    <property type="taxonomic scope" value="Bacteria"/>
</dbReference>
<keyword evidence="5 6" id="KW-0482">Metalloprotease</keyword>
<dbReference type="AlphaFoldDB" id="B8GPN9"/>
<dbReference type="GO" id="GO:0051603">
    <property type="term" value="P:proteolysis involved in protein catabolic process"/>
    <property type="evidence" value="ECO:0007669"/>
    <property type="project" value="TreeGrafter"/>
</dbReference>